<organism evidence="2">
    <name type="scientific">Melampsora larici-populina (strain 98AG31 / pathotype 3-4-7)</name>
    <name type="common">Poplar leaf rust fungus</name>
    <dbReference type="NCBI Taxonomy" id="747676"/>
    <lineage>
        <taxon>Eukaryota</taxon>
        <taxon>Fungi</taxon>
        <taxon>Dikarya</taxon>
        <taxon>Basidiomycota</taxon>
        <taxon>Pucciniomycotina</taxon>
        <taxon>Pucciniomycetes</taxon>
        <taxon>Pucciniales</taxon>
        <taxon>Melampsoraceae</taxon>
        <taxon>Melampsora</taxon>
    </lineage>
</organism>
<evidence type="ECO:0000313" key="1">
    <source>
        <dbReference type="EMBL" id="EGG12918.1"/>
    </source>
</evidence>
<dbReference type="Proteomes" id="UP000001072">
    <property type="component" value="Unassembled WGS sequence"/>
</dbReference>
<evidence type="ECO:0000313" key="2">
    <source>
        <dbReference type="Proteomes" id="UP000001072"/>
    </source>
</evidence>
<reference evidence="2" key="1">
    <citation type="journal article" date="2011" name="Proc. Natl. Acad. Sci. U.S.A.">
        <title>Obligate biotrophy features unraveled by the genomic analysis of rust fungi.</title>
        <authorList>
            <person name="Duplessis S."/>
            <person name="Cuomo C.A."/>
            <person name="Lin Y.-C."/>
            <person name="Aerts A."/>
            <person name="Tisserant E."/>
            <person name="Veneault-Fourrey C."/>
            <person name="Joly D.L."/>
            <person name="Hacquard S."/>
            <person name="Amselem J."/>
            <person name="Cantarel B.L."/>
            <person name="Chiu R."/>
            <person name="Coutinho P.M."/>
            <person name="Feau N."/>
            <person name="Field M."/>
            <person name="Frey P."/>
            <person name="Gelhaye E."/>
            <person name="Goldberg J."/>
            <person name="Grabherr M.G."/>
            <person name="Kodira C.D."/>
            <person name="Kohler A."/>
            <person name="Kuees U."/>
            <person name="Lindquist E.A."/>
            <person name="Lucas S.M."/>
            <person name="Mago R."/>
            <person name="Mauceli E."/>
            <person name="Morin E."/>
            <person name="Murat C."/>
            <person name="Pangilinan J.L."/>
            <person name="Park R."/>
            <person name="Pearson M."/>
            <person name="Quesneville H."/>
            <person name="Rouhier N."/>
            <person name="Sakthikumar S."/>
            <person name="Salamov A.A."/>
            <person name="Schmutz J."/>
            <person name="Selles B."/>
            <person name="Shapiro H."/>
            <person name="Tanguay P."/>
            <person name="Tuskan G.A."/>
            <person name="Henrissat B."/>
            <person name="Van de Peer Y."/>
            <person name="Rouze P."/>
            <person name="Ellis J.G."/>
            <person name="Dodds P.N."/>
            <person name="Schein J.E."/>
            <person name="Zhong S."/>
            <person name="Hamelin R.C."/>
            <person name="Grigoriev I.V."/>
            <person name="Szabo L.J."/>
            <person name="Martin F."/>
        </authorList>
    </citation>
    <scope>NUCLEOTIDE SEQUENCE [LARGE SCALE GENOMIC DNA]</scope>
    <source>
        <strain evidence="2">98AG31 / pathotype 3-4-7</strain>
    </source>
</reference>
<dbReference type="HOGENOM" id="CLU_1475477_0_0_1"/>
<sequence>MARFSITLLAIVIVVCPFFTGAFNWHADFKFKDSDLAYIQGQPWTEEEIKNSVERFYKSIEDKNIDDAIAQMHPKAKFRIRQDCYEEDGVGIGLHIYMPEAHLTVRTEIEQAGFYMSQEVNQLDKNVIMLYLLGTLKVGRKTEALNVDMVLKKNPEGIKVFRIQVHDFNRKVNPIRPGGQASQ</sequence>
<dbReference type="VEuPathDB" id="FungiDB:MELLADRAFT_123731"/>
<name>F4R4X8_MELLP</name>
<dbReference type="EMBL" id="GL883090">
    <property type="protein sequence ID" value="EGG12918.1"/>
    <property type="molecule type" value="Genomic_DNA"/>
</dbReference>
<proteinExistence type="predicted"/>
<protein>
    <submittedName>
        <fullName evidence="1">Secreted protein</fullName>
    </submittedName>
</protein>
<gene>
    <name evidence="1" type="ORF">MELLADRAFT_123731</name>
</gene>
<dbReference type="AlphaFoldDB" id="F4R4X8"/>
<accession>F4R4X8</accession>
<dbReference type="InParanoid" id="F4R4X8"/>
<dbReference type="RefSeq" id="XP_007403856.1">
    <property type="nucleotide sequence ID" value="XM_007403794.1"/>
</dbReference>
<dbReference type="KEGG" id="mlr:MELLADRAFT_123731"/>
<dbReference type="GeneID" id="18926449"/>
<keyword evidence="2" id="KW-1185">Reference proteome</keyword>